<accession>A0A562S7U9</accession>
<protein>
    <submittedName>
        <fullName evidence="2">Uncharacterized protein</fullName>
    </submittedName>
</protein>
<sequence length="62" mass="6782">MNSLIKNSPEAIDRPPGSHKSPFQSFHKLKPLAPAKDAIFEYTYRTVALAVAGFMAFSEAVS</sequence>
<proteinExistence type="predicted"/>
<dbReference type="AlphaFoldDB" id="A0A562S7U9"/>
<evidence type="ECO:0000313" key="2">
    <source>
        <dbReference type="EMBL" id="TWI77449.1"/>
    </source>
</evidence>
<dbReference type="EMBL" id="VLLC01000001">
    <property type="protein sequence ID" value="TWI77449.1"/>
    <property type="molecule type" value="Genomic_DNA"/>
</dbReference>
<evidence type="ECO:0000256" key="1">
    <source>
        <dbReference type="SAM" id="MobiDB-lite"/>
    </source>
</evidence>
<dbReference type="RefSeq" id="WP_222427486.1">
    <property type="nucleotide sequence ID" value="NZ_VLLC01000001.1"/>
</dbReference>
<keyword evidence="3" id="KW-1185">Reference proteome</keyword>
<evidence type="ECO:0000313" key="3">
    <source>
        <dbReference type="Proteomes" id="UP000318307"/>
    </source>
</evidence>
<organism evidence="2 3">
    <name type="scientific">Desulfobotulus alkaliphilus</name>
    <dbReference type="NCBI Taxonomy" id="622671"/>
    <lineage>
        <taxon>Bacteria</taxon>
        <taxon>Pseudomonadati</taxon>
        <taxon>Thermodesulfobacteriota</taxon>
        <taxon>Desulfobacteria</taxon>
        <taxon>Desulfobacterales</taxon>
        <taxon>Desulfobacteraceae</taxon>
        <taxon>Desulfobotulus</taxon>
    </lineage>
</organism>
<feature type="region of interest" description="Disordered" evidence="1">
    <location>
        <begin position="1"/>
        <end position="25"/>
    </location>
</feature>
<gene>
    <name evidence="2" type="ORF">LZ24_00259</name>
</gene>
<comment type="caution">
    <text evidence="2">The sequence shown here is derived from an EMBL/GenBank/DDBJ whole genome shotgun (WGS) entry which is preliminary data.</text>
</comment>
<reference evidence="2 3" key="1">
    <citation type="submission" date="2019-07" db="EMBL/GenBank/DDBJ databases">
        <title>Genome sequencing of 100 strains of the haloalkaliphilic chemolithoautotrophic sulfur-oxidizing bacterium Thioalkalivibrio.</title>
        <authorList>
            <person name="Muyzer G."/>
        </authorList>
    </citation>
    <scope>NUCLEOTIDE SEQUENCE [LARGE SCALE GENOMIC DNA]</scope>
    <source>
        <strain evidence="2 3">ASO4-4</strain>
    </source>
</reference>
<dbReference type="Proteomes" id="UP000318307">
    <property type="component" value="Unassembled WGS sequence"/>
</dbReference>
<name>A0A562S7U9_9BACT</name>